<accession>A0A345XW88</accession>
<keyword evidence="3" id="KW-1185">Reference proteome</keyword>
<keyword evidence="1" id="KW-0812">Transmembrane</keyword>
<dbReference type="AlphaFoldDB" id="A0A345XW88"/>
<organism evidence="2 3">
    <name type="scientific">Streptomyces armeniacus</name>
    <dbReference type="NCBI Taxonomy" id="83291"/>
    <lineage>
        <taxon>Bacteria</taxon>
        <taxon>Bacillati</taxon>
        <taxon>Actinomycetota</taxon>
        <taxon>Actinomycetes</taxon>
        <taxon>Kitasatosporales</taxon>
        <taxon>Streptomycetaceae</taxon>
        <taxon>Streptomyces</taxon>
    </lineage>
</organism>
<sequence>MHPLLNKIRARIAAALHELAHNDLGYTSETVIWTAVLSGLALTVGGIFGPEILDAARSVSFE</sequence>
<keyword evidence="1" id="KW-0472">Membrane</keyword>
<dbReference type="Proteomes" id="UP000254425">
    <property type="component" value="Chromosome"/>
</dbReference>
<dbReference type="EMBL" id="CP031320">
    <property type="protein sequence ID" value="AXK35904.1"/>
    <property type="molecule type" value="Genomic_DNA"/>
</dbReference>
<evidence type="ECO:0000313" key="2">
    <source>
        <dbReference type="EMBL" id="AXK35904.1"/>
    </source>
</evidence>
<dbReference type="KEGG" id="sarm:DVA86_28110"/>
<evidence type="ECO:0000256" key="1">
    <source>
        <dbReference type="SAM" id="Phobius"/>
    </source>
</evidence>
<dbReference type="RefSeq" id="WP_208882441.1">
    <property type="nucleotide sequence ID" value="NZ_CP031320.1"/>
</dbReference>
<reference evidence="2 3" key="1">
    <citation type="submission" date="2018-07" db="EMBL/GenBank/DDBJ databases">
        <title>Draft genome of the type strain Streptomyces armeniacus ATCC 15676.</title>
        <authorList>
            <person name="Labana P."/>
            <person name="Gosse J.T."/>
            <person name="Boddy C.N."/>
        </authorList>
    </citation>
    <scope>NUCLEOTIDE SEQUENCE [LARGE SCALE GENOMIC DNA]</scope>
    <source>
        <strain evidence="2 3">ATCC 15676</strain>
    </source>
</reference>
<name>A0A345XW88_9ACTN</name>
<protein>
    <submittedName>
        <fullName evidence="2">Uncharacterized protein</fullName>
    </submittedName>
</protein>
<gene>
    <name evidence="2" type="ORF">DVA86_28110</name>
</gene>
<evidence type="ECO:0000313" key="3">
    <source>
        <dbReference type="Proteomes" id="UP000254425"/>
    </source>
</evidence>
<feature type="transmembrane region" description="Helical" evidence="1">
    <location>
        <begin position="31"/>
        <end position="53"/>
    </location>
</feature>
<proteinExistence type="predicted"/>
<keyword evidence="1" id="KW-1133">Transmembrane helix</keyword>